<evidence type="ECO:0000256" key="1">
    <source>
        <dbReference type="ARBA" id="ARBA00023125"/>
    </source>
</evidence>
<feature type="domain" description="HTH cro/C1-type" evidence="2">
    <location>
        <begin position="8"/>
        <end position="64"/>
    </location>
</feature>
<dbReference type="Gene3D" id="1.10.260.40">
    <property type="entry name" value="lambda repressor-like DNA-binding domains"/>
    <property type="match status" value="1"/>
</dbReference>
<proteinExistence type="predicted"/>
<dbReference type="PANTHER" id="PTHR46558:SF11">
    <property type="entry name" value="HTH-TYPE TRANSCRIPTIONAL REGULATOR XRE"/>
    <property type="match status" value="1"/>
</dbReference>
<dbReference type="SMART" id="SM00530">
    <property type="entry name" value="HTH_XRE"/>
    <property type="match status" value="1"/>
</dbReference>
<keyword evidence="4" id="KW-1185">Reference proteome</keyword>
<dbReference type="SUPFAM" id="SSF47413">
    <property type="entry name" value="lambda repressor-like DNA-binding domains"/>
    <property type="match status" value="1"/>
</dbReference>
<dbReference type="PANTHER" id="PTHR46558">
    <property type="entry name" value="TRACRIPTIONAL REGULATORY PROTEIN-RELATED-RELATED"/>
    <property type="match status" value="1"/>
</dbReference>
<dbReference type="OrthoDB" id="1863321at2"/>
<evidence type="ECO:0000259" key="2">
    <source>
        <dbReference type="PROSITE" id="PS50943"/>
    </source>
</evidence>
<gene>
    <name evidence="3" type="ORF">D3P09_11890</name>
</gene>
<accession>A0A3A6PPD2</accession>
<dbReference type="AlphaFoldDB" id="A0A3A6PPD2"/>
<evidence type="ECO:0000313" key="3">
    <source>
        <dbReference type="EMBL" id="RJX40069.1"/>
    </source>
</evidence>
<dbReference type="Pfam" id="PF01381">
    <property type="entry name" value="HTH_3"/>
    <property type="match status" value="1"/>
</dbReference>
<dbReference type="EMBL" id="QXQB01000002">
    <property type="protein sequence ID" value="RJX40069.1"/>
    <property type="molecule type" value="Genomic_DNA"/>
</dbReference>
<organism evidence="3 4">
    <name type="scientific">Paenibacillus pinisoli</name>
    <dbReference type="NCBI Taxonomy" id="1276110"/>
    <lineage>
        <taxon>Bacteria</taxon>
        <taxon>Bacillati</taxon>
        <taxon>Bacillota</taxon>
        <taxon>Bacilli</taxon>
        <taxon>Bacillales</taxon>
        <taxon>Paenibacillaceae</taxon>
        <taxon>Paenibacillus</taxon>
    </lineage>
</organism>
<dbReference type="CDD" id="cd00093">
    <property type="entry name" value="HTH_XRE"/>
    <property type="match status" value="1"/>
</dbReference>
<keyword evidence="1" id="KW-0238">DNA-binding</keyword>
<evidence type="ECO:0000313" key="4">
    <source>
        <dbReference type="Proteomes" id="UP000267798"/>
    </source>
</evidence>
<dbReference type="InterPro" id="IPR010982">
    <property type="entry name" value="Lambda_DNA-bd_dom_sf"/>
</dbReference>
<dbReference type="InterPro" id="IPR001387">
    <property type="entry name" value="Cro/C1-type_HTH"/>
</dbReference>
<sequence length="129" mass="14955">MPSFHARFKMLREKHKLTQDQMAERIGVSRPTIAGYESEEKNRIPREDTLHKIADIFDVSIDYLLGRTDDPSPSAAKTSEGPIPGVYIAWLGGPPETMDEEEAEHLRQELEMFRAFKEKRRQEKKLKDN</sequence>
<reference evidence="3 4" key="1">
    <citation type="submission" date="2018-09" db="EMBL/GenBank/DDBJ databases">
        <title>Paenibacillus aracenensis nov. sp. isolated from a cave in southern Spain.</title>
        <authorList>
            <person name="Jurado V."/>
            <person name="Gutierrez-Patricio S."/>
            <person name="Gonzalez-Pimentel J.L."/>
            <person name="Miller A.Z."/>
            <person name="Laiz L."/>
            <person name="Saiz-Jimenez C."/>
        </authorList>
    </citation>
    <scope>NUCLEOTIDE SEQUENCE [LARGE SCALE GENOMIC DNA]</scope>
    <source>
        <strain evidence="3 4">JCM 19203</strain>
    </source>
</reference>
<comment type="caution">
    <text evidence="3">The sequence shown here is derived from an EMBL/GenBank/DDBJ whole genome shotgun (WGS) entry which is preliminary data.</text>
</comment>
<name>A0A3A6PPD2_9BACL</name>
<dbReference type="Proteomes" id="UP000267798">
    <property type="component" value="Unassembled WGS sequence"/>
</dbReference>
<dbReference type="GO" id="GO:0003677">
    <property type="term" value="F:DNA binding"/>
    <property type="evidence" value="ECO:0007669"/>
    <property type="project" value="UniProtKB-KW"/>
</dbReference>
<dbReference type="PROSITE" id="PS50943">
    <property type="entry name" value="HTH_CROC1"/>
    <property type="match status" value="1"/>
</dbReference>
<protein>
    <submittedName>
        <fullName evidence="3">XRE family transcriptional regulator</fullName>
    </submittedName>
</protein>